<sequence length="196" mass="22010">MAEIQAIIEKLDNDPAGQLPSSKAFKKTLVVSMRHLNTVIRAISKNMKHSFSVIQHNAVDDQALAYLPLAMKPVYDECVQIKGKGSKAKRKELLMKRVTLVEDGKGGGVGIFMAVHRGVEENTMVALAQDKQQLTDKVQEIFDLIWSNFNMSCSDMDFETPDSKAFRDSLRAEVKKAQKMLNGTIKPWLEQCKKKV</sequence>
<dbReference type="EMBL" id="JAWDJW010000005">
    <property type="protein sequence ID" value="KAK3082166.1"/>
    <property type="molecule type" value="Genomic_DNA"/>
</dbReference>
<name>A0ACC3DZP0_9PEZI</name>
<proteinExistence type="predicted"/>
<evidence type="ECO:0000313" key="2">
    <source>
        <dbReference type="Proteomes" id="UP001186974"/>
    </source>
</evidence>
<protein>
    <submittedName>
        <fullName evidence="1">Uncharacterized protein</fullName>
    </submittedName>
</protein>
<dbReference type="Proteomes" id="UP001186974">
    <property type="component" value="Unassembled WGS sequence"/>
</dbReference>
<accession>A0ACC3DZP0</accession>
<gene>
    <name evidence="1" type="ORF">LTS18_000096</name>
</gene>
<comment type="caution">
    <text evidence="1">The sequence shown here is derived from an EMBL/GenBank/DDBJ whole genome shotgun (WGS) entry which is preliminary data.</text>
</comment>
<evidence type="ECO:0000313" key="1">
    <source>
        <dbReference type="EMBL" id="KAK3082166.1"/>
    </source>
</evidence>
<reference evidence="1" key="1">
    <citation type="submission" date="2024-09" db="EMBL/GenBank/DDBJ databases">
        <title>Black Yeasts Isolated from many extreme environments.</title>
        <authorList>
            <person name="Coleine C."/>
            <person name="Stajich J.E."/>
            <person name="Selbmann L."/>
        </authorList>
    </citation>
    <scope>NUCLEOTIDE SEQUENCE</scope>
    <source>
        <strain evidence="1">CCFEE 5737</strain>
    </source>
</reference>
<organism evidence="1 2">
    <name type="scientific">Coniosporium uncinatum</name>
    <dbReference type="NCBI Taxonomy" id="93489"/>
    <lineage>
        <taxon>Eukaryota</taxon>
        <taxon>Fungi</taxon>
        <taxon>Dikarya</taxon>
        <taxon>Ascomycota</taxon>
        <taxon>Pezizomycotina</taxon>
        <taxon>Dothideomycetes</taxon>
        <taxon>Dothideomycetes incertae sedis</taxon>
        <taxon>Coniosporium</taxon>
    </lineage>
</organism>
<keyword evidence="2" id="KW-1185">Reference proteome</keyword>